<sequence length="305" mass="34717">MAEAEAGVSYEELAEVEEEFERIDVEMMRQQYALSQPAYARRARAVARIEHFWPLVFEQCGPDIDAFIAPRDSELINAHLRDFHVSRPELDAARPDGNPRSLRITFTFAANPYFDETLLDKTFHYRRASDDWTGLVSEPVKITWKKGMDLTDGMSDMVRQLWHARKKAGEMRSKTLPEYAALEKKMESVTESSFFNWFGWKAQGEALEEVEDEDVSDEYDQTVEVHPDGEGLAVSLAEELWPGAIRLFMQAQQDDEELSEADFEDSDDEEDGEDEPVDIRALVGKGRGRESVGSAAAPPTKKQKK</sequence>
<evidence type="ECO:0000256" key="3">
    <source>
        <dbReference type="SAM" id="MobiDB-lite"/>
    </source>
</evidence>
<dbReference type="OrthoDB" id="19419at2759"/>
<dbReference type="EMBL" id="ML995809">
    <property type="protein sequence ID" value="KAF2773995.1"/>
    <property type="molecule type" value="Genomic_DNA"/>
</dbReference>
<protein>
    <submittedName>
        <fullName evidence="4">Nucleosome assembly protein family</fullName>
    </submittedName>
</protein>
<evidence type="ECO:0000256" key="1">
    <source>
        <dbReference type="ARBA" id="ARBA00009947"/>
    </source>
</evidence>
<feature type="region of interest" description="Disordered" evidence="3">
    <location>
        <begin position="251"/>
        <end position="305"/>
    </location>
</feature>
<dbReference type="SUPFAM" id="SSF143113">
    <property type="entry name" value="NAP-like"/>
    <property type="match status" value="1"/>
</dbReference>
<accession>A0A6G1LMA1</accession>
<comment type="similarity">
    <text evidence="1 2">Belongs to the nucleosome assembly protein (NAP) family.</text>
</comment>
<proteinExistence type="inferred from homology"/>
<dbReference type="AlphaFoldDB" id="A0A6G1LMA1"/>
<dbReference type="Proteomes" id="UP000799436">
    <property type="component" value="Unassembled WGS sequence"/>
</dbReference>
<evidence type="ECO:0000256" key="2">
    <source>
        <dbReference type="RuleBase" id="RU003876"/>
    </source>
</evidence>
<organism evidence="4 5">
    <name type="scientific">Teratosphaeria nubilosa</name>
    <dbReference type="NCBI Taxonomy" id="161662"/>
    <lineage>
        <taxon>Eukaryota</taxon>
        <taxon>Fungi</taxon>
        <taxon>Dikarya</taxon>
        <taxon>Ascomycota</taxon>
        <taxon>Pezizomycotina</taxon>
        <taxon>Dothideomycetes</taxon>
        <taxon>Dothideomycetidae</taxon>
        <taxon>Mycosphaerellales</taxon>
        <taxon>Teratosphaeriaceae</taxon>
        <taxon>Teratosphaeria</taxon>
    </lineage>
</organism>
<dbReference type="Gene3D" id="3.30.1120.90">
    <property type="entry name" value="Nucleosome assembly protein"/>
    <property type="match status" value="1"/>
</dbReference>
<keyword evidence="5" id="KW-1185">Reference proteome</keyword>
<dbReference type="GO" id="GO:0005634">
    <property type="term" value="C:nucleus"/>
    <property type="evidence" value="ECO:0007669"/>
    <property type="project" value="InterPro"/>
</dbReference>
<name>A0A6G1LMA1_9PEZI</name>
<dbReference type="PANTHER" id="PTHR11875">
    <property type="entry name" value="TESTIS-SPECIFIC Y-ENCODED PROTEIN"/>
    <property type="match status" value="1"/>
</dbReference>
<gene>
    <name evidence="4" type="ORF">EJ03DRAFT_304661</name>
</gene>
<dbReference type="InterPro" id="IPR002164">
    <property type="entry name" value="NAP_family"/>
</dbReference>
<dbReference type="GO" id="GO:0006334">
    <property type="term" value="P:nucleosome assembly"/>
    <property type="evidence" value="ECO:0007669"/>
    <property type="project" value="InterPro"/>
</dbReference>
<evidence type="ECO:0000313" key="4">
    <source>
        <dbReference type="EMBL" id="KAF2773995.1"/>
    </source>
</evidence>
<dbReference type="Pfam" id="PF00956">
    <property type="entry name" value="NAP"/>
    <property type="match status" value="1"/>
</dbReference>
<reference evidence="4" key="1">
    <citation type="journal article" date="2020" name="Stud. Mycol.">
        <title>101 Dothideomycetes genomes: a test case for predicting lifestyles and emergence of pathogens.</title>
        <authorList>
            <person name="Haridas S."/>
            <person name="Albert R."/>
            <person name="Binder M."/>
            <person name="Bloem J."/>
            <person name="Labutti K."/>
            <person name="Salamov A."/>
            <person name="Andreopoulos B."/>
            <person name="Baker S."/>
            <person name="Barry K."/>
            <person name="Bills G."/>
            <person name="Bluhm B."/>
            <person name="Cannon C."/>
            <person name="Castanera R."/>
            <person name="Culley D."/>
            <person name="Daum C."/>
            <person name="Ezra D."/>
            <person name="Gonzalez J."/>
            <person name="Henrissat B."/>
            <person name="Kuo A."/>
            <person name="Liang C."/>
            <person name="Lipzen A."/>
            <person name="Lutzoni F."/>
            <person name="Magnuson J."/>
            <person name="Mondo S."/>
            <person name="Nolan M."/>
            <person name="Ohm R."/>
            <person name="Pangilinan J."/>
            <person name="Park H.-J."/>
            <person name="Ramirez L."/>
            <person name="Alfaro M."/>
            <person name="Sun H."/>
            <person name="Tritt A."/>
            <person name="Yoshinaga Y."/>
            <person name="Zwiers L.-H."/>
            <person name="Turgeon B."/>
            <person name="Goodwin S."/>
            <person name="Spatafora J."/>
            <person name="Crous P."/>
            <person name="Grigoriev I."/>
        </authorList>
    </citation>
    <scope>NUCLEOTIDE SEQUENCE</scope>
    <source>
        <strain evidence="4">CBS 116005</strain>
    </source>
</reference>
<dbReference type="InterPro" id="IPR037231">
    <property type="entry name" value="NAP-like_sf"/>
</dbReference>
<evidence type="ECO:0000313" key="5">
    <source>
        <dbReference type="Proteomes" id="UP000799436"/>
    </source>
</evidence>
<feature type="compositionally biased region" description="Acidic residues" evidence="3">
    <location>
        <begin position="253"/>
        <end position="276"/>
    </location>
</feature>